<organism evidence="3 4">
    <name type="scientific">Bifidobacterium reuteri DSM 23975</name>
    <dbReference type="NCBI Taxonomy" id="1437610"/>
    <lineage>
        <taxon>Bacteria</taxon>
        <taxon>Bacillati</taxon>
        <taxon>Actinomycetota</taxon>
        <taxon>Actinomycetes</taxon>
        <taxon>Bifidobacteriales</taxon>
        <taxon>Bifidobacteriaceae</taxon>
        <taxon>Bifidobacterium</taxon>
    </lineage>
</organism>
<dbReference type="STRING" id="1437610.BREU_1847"/>
<keyword evidence="1" id="KW-0812">Transmembrane</keyword>
<protein>
    <submittedName>
        <fullName evidence="3">Cell surface protein</fullName>
    </submittedName>
</protein>
<dbReference type="EMBL" id="JGZK01000013">
    <property type="protein sequence ID" value="KFI84964.1"/>
    <property type="molecule type" value="Genomic_DNA"/>
</dbReference>
<dbReference type="eggNOG" id="COG4932">
    <property type="taxonomic scope" value="Bacteria"/>
</dbReference>
<keyword evidence="1" id="KW-1133">Transmembrane helix</keyword>
<keyword evidence="4" id="KW-1185">Reference proteome</keyword>
<dbReference type="InterPro" id="IPR041033">
    <property type="entry name" value="SpaA_PFL_dom_1"/>
</dbReference>
<feature type="transmembrane region" description="Helical" evidence="1">
    <location>
        <begin position="822"/>
        <end position="844"/>
    </location>
</feature>
<dbReference type="CDD" id="cd00198">
    <property type="entry name" value="vWFA"/>
    <property type="match status" value="1"/>
</dbReference>
<feature type="domain" description="VWFA" evidence="2">
    <location>
        <begin position="135"/>
        <end position="382"/>
    </location>
</feature>
<dbReference type="InterPro" id="IPR013783">
    <property type="entry name" value="Ig-like_fold"/>
</dbReference>
<dbReference type="PROSITE" id="PS50234">
    <property type="entry name" value="VWFA"/>
    <property type="match status" value="1"/>
</dbReference>
<accession>A0A087CNW4</accession>
<dbReference type="Pfam" id="PF19403">
    <property type="entry name" value="SpaA_2"/>
    <property type="match status" value="1"/>
</dbReference>
<evidence type="ECO:0000313" key="4">
    <source>
        <dbReference type="Proteomes" id="UP000028984"/>
    </source>
</evidence>
<dbReference type="InterPro" id="IPR002035">
    <property type="entry name" value="VWF_A"/>
</dbReference>
<dbReference type="SUPFAM" id="SSF53300">
    <property type="entry name" value="vWA-like"/>
    <property type="match status" value="1"/>
</dbReference>
<sequence>MKRIGQWLATVAGMIGTSGKRLAAVVAAVAMLVGVAGVSATAMADNRSDLNDNGASQANPQAARVESAQVQRKEALAEATNLKAEAMPAAAGDADLGAPTHRKYIKYNNDGTYWLSLDVTGASRASTEEKRQPADVVLVMDTSASMSSCTKPEYSESNGTWTCAEYASPSRWDIAKKAASDLAEKLLTDQNAALPEDQQVQMSVVDFDTKSRIENLGSGQWSTSAQAVINSYDGMDVSYENGGGTNWEAALADANTLNTNRAGAQKYIVFVSDGAPSFRNSEMNTDCGTLKDPSDSYTYGDCDYRDTEGVYGTGQSNLDYNNYNFDAAVQAANKRNSATLYAVSTGDEANDKMTKFAETIDPHGTFFDGTDATGLTNAFDAIVQQITTNSSYQDVLIKDTLSGYAVNTDANGGTGSLVGTSAHKADGSDVTQTDAAAKAMTADYDPQTKQLELNFPKGTVLSPDVTYTVSIMLKPSDAAYEYFIDHSGAYPSVGDQGTDAEGNATSSGKPGFYANADVADGSTSAKVYYKTVTQVEGQDPVVSEQKSSDYDRPVVQVNVPSLTLTKAVDNTNAGDYGAKPSDWALSATKNNGAYGIQSQVPAGQTTAEGTVTRQSVATTKLAPGTYTLSEKANPQSTYRYFGGYSAGDWSCTDDRGAAVTVTKRQDGSQTMNLLQGANITCTVTNTAKPGAVQWQKVDEHDQSETLPGSEWTFASKDATAAGFASKNVVDDGANDDAASNPGTVKVANLKWGEYTLQETKAPGGYAKSDKTYEVAVLPPARLSGDATESEFTVHAGDNGKITNTRLAVSQLPLTGGTTGRQWLIAGVGGLGFAMLLAAAGHTIWRKRRLI</sequence>
<name>A0A087CNW4_9BIFI</name>
<dbReference type="Pfam" id="PF13519">
    <property type="entry name" value="VWA_2"/>
    <property type="match status" value="1"/>
</dbReference>
<dbReference type="OrthoDB" id="3239397at2"/>
<dbReference type="Proteomes" id="UP000028984">
    <property type="component" value="Unassembled WGS sequence"/>
</dbReference>
<dbReference type="InterPro" id="IPR036465">
    <property type="entry name" value="vWFA_dom_sf"/>
</dbReference>
<evidence type="ECO:0000259" key="2">
    <source>
        <dbReference type="PROSITE" id="PS50234"/>
    </source>
</evidence>
<evidence type="ECO:0000256" key="1">
    <source>
        <dbReference type="SAM" id="Phobius"/>
    </source>
</evidence>
<dbReference type="Gene3D" id="2.60.40.10">
    <property type="entry name" value="Immunoglobulins"/>
    <property type="match status" value="1"/>
</dbReference>
<dbReference type="RefSeq" id="WP_044090467.1">
    <property type="nucleotide sequence ID" value="NZ_JGZK01000013.1"/>
</dbReference>
<comment type="caution">
    <text evidence="3">The sequence shown here is derived from an EMBL/GenBank/DDBJ whole genome shotgun (WGS) entry which is preliminary data.</text>
</comment>
<dbReference type="Pfam" id="PF17802">
    <property type="entry name" value="SpaA"/>
    <property type="match status" value="1"/>
</dbReference>
<dbReference type="SMART" id="SM00327">
    <property type="entry name" value="VWA"/>
    <property type="match status" value="1"/>
</dbReference>
<proteinExistence type="predicted"/>
<dbReference type="InterPro" id="IPR045826">
    <property type="entry name" value="SpaA_PFL_dom_2"/>
</dbReference>
<dbReference type="GO" id="GO:0005975">
    <property type="term" value="P:carbohydrate metabolic process"/>
    <property type="evidence" value="ECO:0007669"/>
    <property type="project" value="UniProtKB-ARBA"/>
</dbReference>
<dbReference type="AlphaFoldDB" id="A0A087CNW4"/>
<dbReference type="Pfam" id="PF24558">
    <property type="entry name" value="DUF7604"/>
    <property type="match status" value="1"/>
</dbReference>
<dbReference type="InterPro" id="IPR055384">
    <property type="entry name" value="DUF7604"/>
</dbReference>
<dbReference type="Gene3D" id="3.40.50.410">
    <property type="entry name" value="von Willebrand factor, type A domain"/>
    <property type="match status" value="1"/>
</dbReference>
<dbReference type="eggNOG" id="COG2304">
    <property type="taxonomic scope" value="Bacteria"/>
</dbReference>
<keyword evidence="1" id="KW-0472">Membrane</keyword>
<evidence type="ECO:0000313" key="3">
    <source>
        <dbReference type="EMBL" id="KFI84964.1"/>
    </source>
</evidence>
<reference evidence="3 4" key="1">
    <citation type="submission" date="2014-03" db="EMBL/GenBank/DDBJ databases">
        <title>Genomics of Bifidobacteria.</title>
        <authorList>
            <person name="Ventura M."/>
            <person name="Milani C."/>
            <person name="Lugli G.A."/>
        </authorList>
    </citation>
    <scope>NUCLEOTIDE SEQUENCE [LARGE SCALE GENOMIC DNA]</scope>
    <source>
        <strain evidence="3 4">DSM 23975</strain>
    </source>
</reference>
<gene>
    <name evidence="3" type="ORF">BREU_1847</name>
</gene>